<dbReference type="AlphaFoldDB" id="A0A411WHE9"/>
<reference evidence="4 5" key="1">
    <citation type="submission" date="2019-03" db="EMBL/GenBank/DDBJ databases">
        <title>Pragia sp. nov. isolated from the gut tract of Carduelis flavirostris.</title>
        <authorList>
            <person name="Ge Y."/>
        </authorList>
    </citation>
    <scope>NUCLEOTIDE SEQUENCE [LARGE SCALE GENOMIC DNA]</scope>
    <source>
        <strain evidence="4 5">CF-458</strain>
    </source>
</reference>
<comment type="similarity">
    <text evidence="1">Belongs to the myoviridae tail sheath protein family.</text>
</comment>
<dbReference type="InterPro" id="IPR035089">
    <property type="entry name" value="Phage_sheath_subtilisin"/>
</dbReference>
<protein>
    <submittedName>
        <fullName evidence="4">Phage tail protein</fullName>
    </submittedName>
</protein>
<sequence>MASDNITLEQIPASTRKPGKHIEFNLKLAVTTLPTNRQTVLIIGQMLSPIAGTMVAPLTTQYVFSDDEAASYFGRGSLAHLMAKEAMTANPYINLSVIGVEDAEGSQAAKGSLKLTGTATNAGVISLYIATTRIDITSRNGDDAATLMASLVTALNKNPDLPVTAAITTDAVTITAKNKGAFGNDIILRATSTVAGITSELTPMAGGLLEVDIRDALAAIFAARFNILVCPFSSEDALTALRDHLDKVSHPMEQRPAIGVAGWRKSFATGTTLTKKINSGRVMVGWHNDSALMPCIIAAGFAAVTASEEDPARPLNGLPILGLDVTPLESQPGRTEQEAALYNGLTPLEVGPGDKVQIVRAISTYTVNDSGTDDISLLDITTIRTLDYTRKAIVERWSLRFPREKLSERTPPKVRSETLDVLFLLERLEILENVEANKAKLLSERDLQNPGTLNVKIPADVVNGLHVIAGVIDLYL</sequence>
<evidence type="ECO:0000259" key="3">
    <source>
        <dbReference type="Pfam" id="PF17482"/>
    </source>
</evidence>
<dbReference type="RefSeq" id="WP_130590455.1">
    <property type="nucleotide sequence ID" value="NZ_CP034752.1"/>
</dbReference>
<dbReference type="InterPro" id="IPR007067">
    <property type="entry name" value="Tail_sheath"/>
</dbReference>
<evidence type="ECO:0000259" key="2">
    <source>
        <dbReference type="Pfam" id="PF04984"/>
    </source>
</evidence>
<dbReference type="KEGG" id="prag:EKN56_03010"/>
<feature type="domain" description="Tail sheath protein C-terminal" evidence="3">
    <location>
        <begin position="373"/>
        <end position="472"/>
    </location>
</feature>
<dbReference type="Pfam" id="PF04984">
    <property type="entry name" value="Phage_sheath_1"/>
    <property type="match status" value="1"/>
</dbReference>
<dbReference type="EMBL" id="CP034752">
    <property type="protein sequence ID" value="QBH95464.1"/>
    <property type="molecule type" value="Genomic_DNA"/>
</dbReference>
<evidence type="ECO:0000313" key="4">
    <source>
        <dbReference type="EMBL" id="QBH95464.1"/>
    </source>
</evidence>
<keyword evidence="5" id="KW-1185">Reference proteome</keyword>
<dbReference type="InterPro" id="IPR020287">
    <property type="entry name" value="Tail_sheath_C"/>
</dbReference>
<dbReference type="PIRSF" id="PIRSF007349">
    <property type="entry name" value="Tsp_L"/>
    <property type="match status" value="1"/>
</dbReference>
<name>A0A411WHE9_9GAMM</name>
<organism evidence="4 5">
    <name type="scientific">Limnobaculum zhutongyuii</name>
    <dbReference type="NCBI Taxonomy" id="2498113"/>
    <lineage>
        <taxon>Bacteria</taxon>
        <taxon>Pseudomonadati</taxon>
        <taxon>Pseudomonadota</taxon>
        <taxon>Gammaproteobacteria</taxon>
        <taxon>Enterobacterales</taxon>
        <taxon>Budviciaceae</taxon>
        <taxon>Limnobaculum</taxon>
    </lineage>
</organism>
<feature type="domain" description="Tail sheath protein subtilisin-like" evidence="2">
    <location>
        <begin position="212"/>
        <end position="364"/>
    </location>
</feature>
<dbReference type="Pfam" id="PF17482">
    <property type="entry name" value="Phage_sheath_1C"/>
    <property type="match status" value="1"/>
</dbReference>
<evidence type="ECO:0000256" key="1">
    <source>
        <dbReference type="ARBA" id="ARBA00008005"/>
    </source>
</evidence>
<accession>A0A411WHE9</accession>
<evidence type="ECO:0000313" key="5">
    <source>
        <dbReference type="Proteomes" id="UP000293154"/>
    </source>
</evidence>
<dbReference type="OrthoDB" id="5442644at2"/>
<proteinExistence type="inferred from homology"/>
<dbReference type="Proteomes" id="UP000293154">
    <property type="component" value="Chromosome"/>
</dbReference>
<gene>
    <name evidence="4" type="ORF">EKN56_03010</name>
</gene>